<dbReference type="AlphaFoldDB" id="A0A9P8NV61"/>
<dbReference type="OrthoDB" id="10380560at2759"/>
<feature type="compositionally biased region" description="Basic and acidic residues" evidence="1">
    <location>
        <begin position="187"/>
        <end position="208"/>
    </location>
</feature>
<protein>
    <submittedName>
        <fullName evidence="2">Uncharacterized protein</fullName>
    </submittedName>
</protein>
<keyword evidence="3" id="KW-1185">Reference proteome</keyword>
<feature type="compositionally biased region" description="Polar residues" evidence="1">
    <location>
        <begin position="147"/>
        <end position="163"/>
    </location>
</feature>
<gene>
    <name evidence="2" type="ORF">OGAPHI_007199</name>
</gene>
<feature type="compositionally biased region" description="Basic and acidic residues" evidence="1">
    <location>
        <begin position="116"/>
        <end position="129"/>
    </location>
</feature>
<evidence type="ECO:0000313" key="3">
    <source>
        <dbReference type="Proteomes" id="UP000769157"/>
    </source>
</evidence>
<dbReference type="EMBL" id="JAEUBE010000511">
    <property type="protein sequence ID" value="KAH3659994.1"/>
    <property type="molecule type" value="Genomic_DNA"/>
</dbReference>
<evidence type="ECO:0000256" key="1">
    <source>
        <dbReference type="SAM" id="MobiDB-lite"/>
    </source>
</evidence>
<accession>A0A9P8NV61</accession>
<proteinExistence type="predicted"/>
<evidence type="ECO:0000313" key="2">
    <source>
        <dbReference type="EMBL" id="KAH3659994.1"/>
    </source>
</evidence>
<name>A0A9P8NV61_9ASCO</name>
<organism evidence="2 3">
    <name type="scientific">Ogataea philodendri</name>
    <dbReference type="NCBI Taxonomy" id="1378263"/>
    <lineage>
        <taxon>Eukaryota</taxon>
        <taxon>Fungi</taxon>
        <taxon>Dikarya</taxon>
        <taxon>Ascomycota</taxon>
        <taxon>Saccharomycotina</taxon>
        <taxon>Pichiomycetes</taxon>
        <taxon>Pichiales</taxon>
        <taxon>Pichiaceae</taxon>
        <taxon>Ogataea</taxon>
    </lineage>
</organism>
<comment type="caution">
    <text evidence="2">The sequence shown here is derived from an EMBL/GenBank/DDBJ whole genome shotgun (WGS) entry which is preliminary data.</text>
</comment>
<feature type="compositionally biased region" description="Polar residues" evidence="1">
    <location>
        <begin position="66"/>
        <end position="90"/>
    </location>
</feature>
<sequence>MQQEGFRVSSSGIDVDIGSTVENGKVFLPDHVEGVECNQDWNGQVGHEEVGCVWLTSNREQGDPELSNQNQNVQDKSEPRTNNTGLSSENKFVWASSSDCKGSSKSDVTETDGSPGEDRGETGKSKQPVEDVSFLWRSGKETEQTEDQTQNDCDKWSSGSVNVAENLWGEGLLSKRSNGSRTSVDGRVTDRQHGNHDDNVHDRRKDLDTSVSDSNDERRGSSVDGTGTQKSWVVVRNEQTNHGKRDDVEEGDSPEDLLDSRRKRLSWVSGLGSSQTTELGTGKGESSSDKHGTDTLETVSKSSWIVEVLATDVATLWTTTTVKNNSEDDESNDCENLN</sequence>
<feature type="region of interest" description="Disordered" evidence="1">
    <location>
        <begin position="58"/>
        <end position="295"/>
    </location>
</feature>
<dbReference type="GeneID" id="70239163"/>
<dbReference type="RefSeq" id="XP_046057705.1">
    <property type="nucleotide sequence ID" value="XM_046208569.1"/>
</dbReference>
<dbReference type="Proteomes" id="UP000769157">
    <property type="component" value="Unassembled WGS sequence"/>
</dbReference>
<feature type="compositionally biased region" description="Acidic residues" evidence="1">
    <location>
        <begin position="248"/>
        <end position="257"/>
    </location>
</feature>
<reference evidence="2" key="2">
    <citation type="submission" date="2021-01" db="EMBL/GenBank/DDBJ databases">
        <authorList>
            <person name="Schikora-Tamarit M.A."/>
        </authorList>
    </citation>
    <scope>NUCLEOTIDE SEQUENCE</scope>
    <source>
        <strain evidence="2">CBS6075</strain>
    </source>
</reference>
<reference evidence="2" key="1">
    <citation type="journal article" date="2021" name="Open Biol.">
        <title>Shared evolutionary footprints suggest mitochondrial oxidative damage underlies multiple complex I losses in fungi.</title>
        <authorList>
            <person name="Schikora-Tamarit M.A."/>
            <person name="Marcet-Houben M."/>
            <person name="Nosek J."/>
            <person name="Gabaldon T."/>
        </authorList>
    </citation>
    <scope>NUCLEOTIDE SEQUENCE</scope>
    <source>
        <strain evidence="2">CBS6075</strain>
    </source>
</reference>